<dbReference type="RefSeq" id="WP_380903640.1">
    <property type="nucleotide sequence ID" value="NZ_JBHUEG010000001.1"/>
</dbReference>
<dbReference type="InterPro" id="IPR005901">
    <property type="entry name" value="GLPGLI"/>
</dbReference>
<dbReference type="NCBIfam" id="TIGR01200">
    <property type="entry name" value="GLPGLI"/>
    <property type="match status" value="1"/>
</dbReference>
<dbReference type="EMBL" id="JBHULR010000004">
    <property type="protein sequence ID" value="MFD2548155.1"/>
    <property type="molecule type" value="Genomic_DNA"/>
</dbReference>
<keyword evidence="2" id="KW-1185">Reference proteome</keyword>
<dbReference type="Proteomes" id="UP001597545">
    <property type="component" value="Unassembled WGS sequence"/>
</dbReference>
<sequence length="260" mass="30078">MKLIFTVFAFVLLHLTYAQYAYFPEAGIIHYEKTVHVKNFMKRQMSLSKDDGFDRTYVEQLMGKAPDTYIFKNKLLFQGDESRYEPVKEELTGVMRNLIWFGFDYSTVYYQNQHNGAFKSVAEYVGSNILTVDSLLQVKWKITDEYRTIAGYNCRRANGVVLDSVFVVAFYTDDIPLSSGPGAFHGLPGMILGLVVPEQHYNIYATKVDFTQPQISADLGKKKDKPMTREELKVFLRDRMRVGDWSTEQQLNFLLTNLYL</sequence>
<proteinExistence type="predicted"/>
<gene>
    <name evidence="1" type="ORF">ACFSR5_10915</name>
</gene>
<evidence type="ECO:0000313" key="1">
    <source>
        <dbReference type="EMBL" id="MFD2548155.1"/>
    </source>
</evidence>
<comment type="caution">
    <text evidence="1">The sequence shown here is derived from an EMBL/GenBank/DDBJ whole genome shotgun (WGS) entry which is preliminary data.</text>
</comment>
<dbReference type="Pfam" id="PF09697">
    <property type="entry name" value="Porph_ging"/>
    <property type="match status" value="1"/>
</dbReference>
<reference evidence="2" key="1">
    <citation type="journal article" date="2019" name="Int. J. Syst. Evol. Microbiol.">
        <title>The Global Catalogue of Microorganisms (GCM) 10K type strain sequencing project: providing services to taxonomists for standard genome sequencing and annotation.</title>
        <authorList>
            <consortium name="The Broad Institute Genomics Platform"/>
            <consortium name="The Broad Institute Genome Sequencing Center for Infectious Disease"/>
            <person name="Wu L."/>
            <person name="Ma J."/>
        </authorList>
    </citation>
    <scope>NUCLEOTIDE SEQUENCE [LARGE SCALE GENOMIC DNA]</scope>
    <source>
        <strain evidence="2">KCTC 42662</strain>
    </source>
</reference>
<name>A0ABW5KJP7_9SPHI</name>
<protein>
    <submittedName>
        <fullName evidence="1">GLPGLI family protein</fullName>
    </submittedName>
</protein>
<organism evidence="1 2">
    <name type="scientific">Sphingobacterium suaedae</name>
    <dbReference type="NCBI Taxonomy" id="1686402"/>
    <lineage>
        <taxon>Bacteria</taxon>
        <taxon>Pseudomonadati</taxon>
        <taxon>Bacteroidota</taxon>
        <taxon>Sphingobacteriia</taxon>
        <taxon>Sphingobacteriales</taxon>
        <taxon>Sphingobacteriaceae</taxon>
        <taxon>Sphingobacterium</taxon>
    </lineage>
</organism>
<accession>A0ABW5KJP7</accession>
<evidence type="ECO:0000313" key="2">
    <source>
        <dbReference type="Proteomes" id="UP001597545"/>
    </source>
</evidence>